<keyword evidence="3" id="KW-1185">Reference proteome</keyword>
<dbReference type="Proteomes" id="UP000567179">
    <property type="component" value="Unassembled WGS sequence"/>
</dbReference>
<name>A0A8H5EUZ1_9AGAR</name>
<evidence type="ECO:0000256" key="1">
    <source>
        <dbReference type="SAM" id="MobiDB-lite"/>
    </source>
</evidence>
<gene>
    <name evidence="2" type="ORF">D9619_002363</name>
</gene>
<protein>
    <submittedName>
        <fullName evidence="2">Uncharacterized protein</fullName>
    </submittedName>
</protein>
<feature type="region of interest" description="Disordered" evidence="1">
    <location>
        <begin position="27"/>
        <end position="56"/>
    </location>
</feature>
<dbReference type="EMBL" id="JAACJJ010000056">
    <property type="protein sequence ID" value="KAF5313257.1"/>
    <property type="molecule type" value="Genomic_DNA"/>
</dbReference>
<sequence>MFSGVSQITIYGGIFVNVSSTTGTTTITSNGSATPEQHESTSGDQHVTDNMVESRSSKRLVASTHYIIAVRVKI</sequence>
<proteinExistence type="predicted"/>
<organism evidence="2 3">
    <name type="scientific">Psilocybe cf. subviscida</name>
    <dbReference type="NCBI Taxonomy" id="2480587"/>
    <lineage>
        <taxon>Eukaryota</taxon>
        <taxon>Fungi</taxon>
        <taxon>Dikarya</taxon>
        <taxon>Basidiomycota</taxon>
        <taxon>Agaricomycotina</taxon>
        <taxon>Agaricomycetes</taxon>
        <taxon>Agaricomycetidae</taxon>
        <taxon>Agaricales</taxon>
        <taxon>Agaricineae</taxon>
        <taxon>Strophariaceae</taxon>
        <taxon>Psilocybe</taxon>
    </lineage>
</organism>
<accession>A0A8H5EUZ1</accession>
<comment type="caution">
    <text evidence="2">The sequence shown here is derived from an EMBL/GenBank/DDBJ whole genome shotgun (WGS) entry which is preliminary data.</text>
</comment>
<dbReference type="AlphaFoldDB" id="A0A8H5EUZ1"/>
<reference evidence="2 3" key="1">
    <citation type="journal article" date="2020" name="ISME J.">
        <title>Uncovering the hidden diversity of litter-decomposition mechanisms in mushroom-forming fungi.</title>
        <authorList>
            <person name="Floudas D."/>
            <person name="Bentzer J."/>
            <person name="Ahren D."/>
            <person name="Johansson T."/>
            <person name="Persson P."/>
            <person name="Tunlid A."/>
        </authorList>
    </citation>
    <scope>NUCLEOTIDE SEQUENCE [LARGE SCALE GENOMIC DNA]</scope>
    <source>
        <strain evidence="2 3">CBS 101986</strain>
    </source>
</reference>
<evidence type="ECO:0000313" key="2">
    <source>
        <dbReference type="EMBL" id="KAF5313257.1"/>
    </source>
</evidence>
<evidence type="ECO:0000313" key="3">
    <source>
        <dbReference type="Proteomes" id="UP000567179"/>
    </source>
</evidence>